<feature type="compositionally biased region" description="Basic and acidic residues" evidence="1">
    <location>
        <begin position="402"/>
        <end position="423"/>
    </location>
</feature>
<feature type="transmembrane region" description="Helical" evidence="2">
    <location>
        <begin position="333"/>
        <end position="351"/>
    </location>
</feature>
<feature type="compositionally biased region" description="Polar residues" evidence="1">
    <location>
        <begin position="361"/>
        <end position="372"/>
    </location>
</feature>
<feature type="transmembrane region" description="Helical" evidence="2">
    <location>
        <begin position="6"/>
        <end position="27"/>
    </location>
</feature>
<dbReference type="Pfam" id="PF16800">
    <property type="entry name" value="Endopep_inhib"/>
    <property type="match status" value="1"/>
</dbReference>
<feature type="compositionally biased region" description="Low complexity" evidence="1">
    <location>
        <begin position="380"/>
        <end position="389"/>
    </location>
</feature>
<feature type="transmembrane region" description="Helical" evidence="2">
    <location>
        <begin position="239"/>
        <end position="258"/>
    </location>
</feature>
<dbReference type="RefSeq" id="WP_216455480.1">
    <property type="nucleotide sequence ID" value="NZ_JAHLQL010000001.1"/>
</dbReference>
<feature type="region of interest" description="Disordered" evidence="1">
    <location>
        <begin position="359"/>
        <end position="429"/>
    </location>
</feature>
<dbReference type="PANTHER" id="PTHR34978">
    <property type="entry name" value="POSSIBLE SENSOR-TRANSDUCER PROTEIN BLAR"/>
    <property type="match status" value="1"/>
</dbReference>
<feature type="domain" description="Peptidase M56" evidence="3">
    <location>
        <begin position="9"/>
        <end position="325"/>
    </location>
</feature>
<reference evidence="4 5" key="1">
    <citation type="submission" date="2021-06" db="EMBL/GenBank/DDBJ databases">
        <authorList>
            <person name="Sun Q."/>
            <person name="Li D."/>
        </authorList>
    </citation>
    <scope>NUCLEOTIDE SEQUENCE [LARGE SCALE GENOMIC DNA]</scope>
    <source>
        <strain evidence="4 5">MSJ-4</strain>
    </source>
</reference>
<dbReference type="Proteomes" id="UP000736583">
    <property type="component" value="Unassembled WGS sequence"/>
</dbReference>
<accession>A0ABS6EVH7</accession>
<sequence length="587" mass="67048">MNLNLLFKTILQISAMGSIVALIIIIAKVLFKNKLSATWHYYIWFLLMIRLVLPYSTPTSFSVFNLFQFASQQVETSGYIKEAKPLITSENNLDPNSPILEKEFSFGKSYRENIAERNSLKGANISLRIKDFLPILWVLGIGILSLYILGTYIIFLMRFSKDPLCKDEEIIDILKDCTKSMGINKKISVIYSNKIKTPTLCGIIRPKILVPKKTMHNLSLKEKRYVFLHELSHLKRKDILFNWISTVLLVIHWFNPILWLSFSRMKKDCEVCCDELTLKYINPEEYKNYGETLIKLMSMLSLSNWTPGTTSMANKNEVKRRIIMISKFKKKPVLTSVLAVLITVAVGFTVLTNGKDKIPSAATNNITESSIEPSKDSTQEEATTDTSTTKTEEVKNTNAEIEPVKDTIKKEETSNNSKSKEVSSEVSKNNTANISDQEIIKILSEGYVNLRKYEILFNTDTTIEKDNQSYAKLGKDLKNYNEAIKYLDSEISFSKHYSKNFKNNFLNYMSKEIDGELYFLLGNFGIGFKMNEAEITSKKVENNSIIMTLKLQNAAEDYYGDFKATLVLENGKWLIDKINVFGIATVE</sequence>
<dbReference type="InterPro" id="IPR031841">
    <property type="entry name" value="Endopep_inhib"/>
</dbReference>
<dbReference type="EMBL" id="JAHLQL010000001">
    <property type="protein sequence ID" value="MBU5590232.1"/>
    <property type="molecule type" value="Genomic_DNA"/>
</dbReference>
<organism evidence="4 5">
    <name type="scientific">Clostridium simiarum</name>
    <dbReference type="NCBI Taxonomy" id="2841506"/>
    <lineage>
        <taxon>Bacteria</taxon>
        <taxon>Bacillati</taxon>
        <taxon>Bacillota</taxon>
        <taxon>Clostridia</taxon>
        <taxon>Eubacteriales</taxon>
        <taxon>Clostridiaceae</taxon>
        <taxon>Clostridium</taxon>
    </lineage>
</organism>
<proteinExistence type="predicted"/>
<protein>
    <recommendedName>
        <fullName evidence="3">Peptidase M56 domain-containing protein</fullName>
    </recommendedName>
</protein>
<keyword evidence="2" id="KW-0472">Membrane</keyword>
<name>A0ABS6EVH7_9CLOT</name>
<gene>
    <name evidence="4" type="ORF">KQI89_00480</name>
</gene>
<keyword evidence="2" id="KW-1133">Transmembrane helix</keyword>
<dbReference type="Pfam" id="PF05569">
    <property type="entry name" value="Peptidase_M56"/>
    <property type="match status" value="1"/>
</dbReference>
<dbReference type="PANTHER" id="PTHR34978:SF3">
    <property type="entry name" value="SLR0241 PROTEIN"/>
    <property type="match status" value="1"/>
</dbReference>
<keyword evidence="2" id="KW-0812">Transmembrane</keyword>
<evidence type="ECO:0000256" key="1">
    <source>
        <dbReference type="SAM" id="MobiDB-lite"/>
    </source>
</evidence>
<dbReference type="CDD" id="cd07341">
    <property type="entry name" value="M56_BlaR1_MecR1_like"/>
    <property type="match status" value="1"/>
</dbReference>
<evidence type="ECO:0000313" key="4">
    <source>
        <dbReference type="EMBL" id="MBU5590232.1"/>
    </source>
</evidence>
<feature type="transmembrane region" description="Helical" evidence="2">
    <location>
        <begin position="39"/>
        <end position="57"/>
    </location>
</feature>
<evidence type="ECO:0000256" key="2">
    <source>
        <dbReference type="SAM" id="Phobius"/>
    </source>
</evidence>
<evidence type="ECO:0000313" key="5">
    <source>
        <dbReference type="Proteomes" id="UP000736583"/>
    </source>
</evidence>
<evidence type="ECO:0000259" key="3">
    <source>
        <dbReference type="Pfam" id="PF05569"/>
    </source>
</evidence>
<comment type="caution">
    <text evidence="4">The sequence shown here is derived from an EMBL/GenBank/DDBJ whole genome shotgun (WGS) entry which is preliminary data.</text>
</comment>
<keyword evidence="5" id="KW-1185">Reference proteome</keyword>
<dbReference type="InterPro" id="IPR052173">
    <property type="entry name" value="Beta-lactam_resp_regulator"/>
</dbReference>
<feature type="transmembrane region" description="Helical" evidence="2">
    <location>
        <begin position="135"/>
        <end position="156"/>
    </location>
</feature>
<dbReference type="InterPro" id="IPR008756">
    <property type="entry name" value="Peptidase_M56"/>
</dbReference>